<sequence>MLSSHVIYLLSGFAFLPTMTTFQLDSATVHNSSGAYDITGDSFRQTLPASIKGTLDRLKNLETQPSCVRVATAGLFHSCAHLDGSVLPDDDEAPGSPDAFIMEEVDVYSARLAVCEWSVAKPALVPSACKDFVPTVITTKKKVFGWSFSGQATSKQLYPQYDAITRAQLQSCRSSLADNDRTWTSFSNSKQNAVAMCHAMRGEVERNETIHMYKVFAYSMADLGSAVSLSTEELGDFRASFRELKLAMRQSHLDMVQNDEQRREKTLKLWAEWEARMEADLEVLRATVNGIAKSAREAGTDVSNSNRHAQEALSSVHDGIGALSIRQKEVMMEAEDSIVQYAQAVDYLNEVIEQGITQALLKANLSLHTTNSLVLDLHAQMANVSLLVQNISIAALDAERLHGSIRSISELVTVEWAGLLQRAANVLIYTIIIALLSIGCWMKFMGLVGSICASIATGAIAGSLLTTHFVPATMIAYLPPPEAIMMLLAYAGLVTAASAFLAGILGCVCRLFTGRWIPRRTPQSSRQLDIEDRTAEPKSALPI</sequence>
<evidence type="ECO:0000256" key="10">
    <source>
        <dbReference type="ARBA" id="ARBA00023136"/>
    </source>
</evidence>
<evidence type="ECO:0000256" key="8">
    <source>
        <dbReference type="ARBA" id="ARBA00022824"/>
    </source>
</evidence>
<dbReference type="GO" id="GO:0005789">
    <property type="term" value="C:endoplasmic reticulum membrane"/>
    <property type="evidence" value="ECO:0007669"/>
    <property type="project" value="UniProtKB-SubCell"/>
</dbReference>
<dbReference type="InterPro" id="IPR007292">
    <property type="entry name" value="Nuclear_fusion_Kar5"/>
</dbReference>
<comment type="similarity">
    <text evidence="4">Belongs to the KAR5 family.</text>
</comment>
<evidence type="ECO:0000256" key="2">
    <source>
        <dbReference type="ARBA" id="ARBA00004126"/>
    </source>
</evidence>
<feature type="signal peptide" evidence="14">
    <location>
        <begin position="1"/>
        <end position="21"/>
    </location>
</feature>
<dbReference type="GO" id="GO:0000742">
    <property type="term" value="P:karyogamy involved in conjugation with cellular fusion"/>
    <property type="evidence" value="ECO:0007669"/>
    <property type="project" value="InterPro"/>
</dbReference>
<dbReference type="PANTHER" id="PTHR28012">
    <property type="entry name" value="NUCLEAR FUSION PROTEIN KAR5"/>
    <property type="match status" value="1"/>
</dbReference>
<evidence type="ECO:0000256" key="6">
    <source>
        <dbReference type="ARBA" id="ARBA00022692"/>
    </source>
</evidence>
<keyword evidence="7 14" id="KW-0732">Signal</keyword>
<comment type="function">
    <text evidence="1">Required for nuclear membrane fusion during karyogamy.</text>
</comment>
<reference evidence="15 16" key="1">
    <citation type="journal article" date="2018" name="BMC Genomics">
        <title>Genomic evidence for intraspecific hybridization in a clonal and extremely halotolerant yeast.</title>
        <authorList>
            <person name="Gostincar C."/>
            <person name="Stajich J.E."/>
            <person name="Zupancic J."/>
            <person name="Zalar P."/>
            <person name="Gunde-Cimerman N."/>
        </authorList>
    </citation>
    <scope>NUCLEOTIDE SEQUENCE [LARGE SCALE GENOMIC DNA]</scope>
    <source>
        <strain evidence="15 16">EXF-6654</strain>
    </source>
</reference>
<keyword evidence="11" id="KW-0325">Glycoprotein</keyword>
<comment type="caution">
    <text evidence="15">The sequence shown here is derived from an EMBL/GenBank/DDBJ whole genome shotgun (WGS) entry which is preliminary data.</text>
</comment>
<evidence type="ECO:0008006" key="17">
    <source>
        <dbReference type="Google" id="ProtNLM"/>
    </source>
</evidence>
<feature type="transmembrane region" description="Helical" evidence="13">
    <location>
        <begin position="484"/>
        <end position="512"/>
    </location>
</feature>
<name>A0A3M6ZP87_HORWE</name>
<evidence type="ECO:0000256" key="1">
    <source>
        <dbReference type="ARBA" id="ARBA00003389"/>
    </source>
</evidence>
<comment type="subcellular location">
    <subcellularLocation>
        <location evidence="3">Endoplasmic reticulum membrane</location>
    </subcellularLocation>
    <subcellularLocation>
        <location evidence="2">Nucleus membrane</location>
    </subcellularLocation>
</comment>
<evidence type="ECO:0000256" key="13">
    <source>
        <dbReference type="SAM" id="Phobius"/>
    </source>
</evidence>
<evidence type="ECO:0000256" key="5">
    <source>
        <dbReference type="ARBA" id="ARBA00022459"/>
    </source>
</evidence>
<keyword evidence="10 13" id="KW-0472">Membrane</keyword>
<dbReference type="PANTHER" id="PTHR28012:SF1">
    <property type="entry name" value="NUCLEAR FUSION PROTEIN KAR5"/>
    <property type="match status" value="1"/>
</dbReference>
<dbReference type="Proteomes" id="UP000282582">
    <property type="component" value="Unassembled WGS sequence"/>
</dbReference>
<proteinExistence type="inferred from homology"/>
<dbReference type="GO" id="GO:0048288">
    <property type="term" value="P:nuclear membrane fusion involved in karyogamy"/>
    <property type="evidence" value="ECO:0007669"/>
    <property type="project" value="InterPro"/>
</dbReference>
<gene>
    <name evidence="15" type="ORF">D0868_00042</name>
</gene>
<accession>A0A3M6ZP87</accession>
<organism evidence="15 16">
    <name type="scientific">Hortaea werneckii</name>
    <name type="common">Black yeast</name>
    <name type="synonym">Cladosporium werneckii</name>
    <dbReference type="NCBI Taxonomy" id="91943"/>
    <lineage>
        <taxon>Eukaryota</taxon>
        <taxon>Fungi</taxon>
        <taxon>Dikarya</taxon>
        <taxon>Ascomycota</taxon>
        <taxon>Pezizomycotina</taxon>
        <taxon>Dothideomycetes</taxon>
        <taxon>Dothideomycetidae</taxon>
        <taxon>Mycosphaerellales</taxon>
        <taxon>Teratosphaeriaceae</taxon>
        <taxon>Hortaea</taxon>
    </lineage>
</organism>
<evidence type="ECO:0000256" key="12">
    <source>
        <dbReference type="ARBA" id="ARBA00023242"/>
    </source>
</evidence>
<dbReference type="EMBL" id="QWIK01000001">
    <property type="protein sequence ID" value="RMY16910.1"/>
    <property type="molecule type" value="Genomic_DNA"/>
</dbReference>
<keyword evidence="9 13" id="KW-1133">Transmembrane helix</keyword>
<evidence type="ECO:0000256" key="11">
    <source>
        <dbReference type="ARBA" id="ARBA00023180"/>
    </source>
</evidence>
<evidence type="ECO:0000313" key="15">
    <source>
        <dbReference type="EMBL" id="RMY16910.1"/>
    </source>
</evidence>
<evidence type="ECO:0000256" key="3">
    <source>
        <dbReference type="ARBA" id="ARBA00004586"/>
    </source>
</evidence>
<evidence type="ECO:0000313" key="16">
    <source>
        <dbReference type="Proteomes" id="UP000282582"/>
    </source>
</evidence>
<evidence type="ECO:0000256" key="14">
    <source>
        <dbReference type="SAM" id="SignalP"/>
    </source>
</evidence>
<feature type="chain" id="PRO_5018278589" description="Nuclear fusion protein KAR5" evidence="14">
    <location>
        <begin position="22"/>
        <end position="543"/>
    </location>
</feature>
<feature type="transmembrane region" description="Helical" evidence="13">
    <location>
        <begin position="426"/>
        <end position="444"/>
    </location>
</feature>
<keyword evidence="12" id="KW-0539">Nucleus</keyword>
<keyword evidence="8" id="KW-0256">Endoplasmic reticulum</keyword>
<dbReference type="AlphaFoldDB" id="A0A3M6ZP87"/>
<evidence type="ECO:0000256" key="9">
    <source>
        <dbReference type="ARBA" id="ARBA00022989"/>
    </source>
</evidence>
<keyword evidence="6 13" id="KW-0812">Transmembrane</keyword>
<protein>
    <recommendedName>
        <fullName evidence="17">Nuclear fusion protein KAR5</fullName>
    </recommendedName>
</protein>
<feature type="transmembrane region" description="Helical" evidence="13">
    <location>
        <begin position="451"/>
        <end position="478"/>
    </location>
</feature>
<keyword evidence="5" id="KW-0415">Karyogamy</keyword>
<dbReference type="GO" id="GO:0031965">
    <property type="term" value="C:nuclear membrane"/>
    <property type="evidence" value="ECO:0007669"/>
    <property type="project" value="UniProtKB-SubCell"/>
</dbReference>
<evidence type="ECO:0000256" key="7">
    <source>
        <dbReference type="ARBA" id="ARBA00022729"/>
    </source>
</evidence>
<evidence type="ECO:0000256" key="4">
    <source>
        <dbReference type="ARBA" id="ARBA00010473"/>
    </source>
</evidence>